<organism evidence="3 4">
    <name type="scientific">Ereboglobus luteus</name>
    <dbReference type="NCBI Taxonomy" id="1796921"/>
    <lineage>
        <taxon>Bacteria</taxon>
        <taxon>Pseudomonadati</taxon>
        <taxon>Verrucomicrobiota</taxon>
        <taxon>Opitutia</taxon>
        <taxon>Opitutales</taxon>
        <taxon>Opitutaceae</taxon>
        <taxon>Ereboglobus</taxon>
    </lineage>
</organism>
<dbReference type="GO" id="GO:0140098">
    <property type="term" value="F:catalytic activity, acting on RNA"/>
    <property type="evidence" value="ECO:0007669"/>
    <property type="project" value="UniProtKB-ARBA"/>
</dbReference>
<dbReference type="InterPro" id="IPR006145">
    <property type="entry name" value="PsdUridine_synth_RsuA/RluA"/>
</dbReference>
<evidence type="ECO:0000259" key="2">
    <source>
        <dbReference type="Pfam" id="PF00849"/>
    </source>
</evidence>
<evidence type="ECO:0000313" key="3">
    <source>
        <dbReference type="EMBL" id="AWI10456.1"/>
    </source>
</evidence>
<sequence>MLLAINKPYGVLSQFTPEPGSRWRTLADISAPAPLPSRVYPVGRLDADSEGLLLLADERALVDRLLNPARAHAREYFAQVENIPASGALARLARGGIVIGGHRALPCRAALLDPASPEIALIPPRDPPIRVRKNIPDAWLSLELIEGKNRQVRRMTAAVGHPTLRLVRVRIGALRLAALGLAPGEWRELTTAEREACLS</sequence>
<dbReference type="GO" id="GO:0001522">
    <property type="term" value="P:pseudouridine synthesis"/>
    <property type="evidence" value="ECO:0007669"/>
    <property type="project" value="InterPro"/>
</dbReference>
<dbReference type="SUPFAM" id="SSF55120">
    <property type="entry name" value="Pseudouridine synthase"/>
    <property type="match status" value="1"/>
</dbReference>
<dbReference type="InterPro" id="IPR020103">
    <property type="entry name" value="PsdUridine_synth_cat_dom_sf"/>
</dbReference>
<dbReference type="RefSeq" id="WP_108826358.1">
    <property type="nucleotide sequence ID" value="NZ_CP023004.1"/>
</dbReference>
<dbReference type="InterPro" id="IPR020094">
    <property type="entry name" value="TruA/RsuA/RluB/E/F_N"/>
</dbReference>
<dbReference type="InterPro" id="IPR050343">
    <property type="entry name" value="RsuA_PseudoU_synthase"/>
</dbReference>
<dbReference type="OrthoDB" id="9807213at2"/>
<keyword evidence="4" id="KW-1185">Reference proteome</keyword>
<dbReference type="InterPro" id="IPR042092">
    <property type="entry name" value="PsdUridine_s_RsuA/RluB/E/F_cat"/>
</dbReference>
<accession>A0A2U8E6L7</accession>
<dbReference type="NCBIfam" id="TIGR00093">
    <property type="entry name" value="pseudouridine synthase"/>
    <property type="match status" value="1"/>
</dbReference>
<dbReference type="Gene3D" id="3.30.70.580">
    <property type="entry name" value="Pseudouridine synthase I, catalytic domain, N-terminal subdomain"/>
    <property type="match status" value="1"/>
</dbReference>
<name>A0A2U8E6L7_9BACT</name>
<evidence type="ECO:0000256" key="1">
    <source>
        <dbReference type="ARBA" id="ARBA00023235"/>
    </source>
</evidence>
<dbReference type="GO" id="GO:0003723">
    <property type="term" value="F:RNA binding"/>
    <property type="evidence" value="ECO:0007669"/>
    <property type="project" value="InterPro"/>
</dbReference>
<dbReference type="GO" id="GO:0009982">
    <property type="term" value="F:pseudouridine synthase activity"/>
    <property type="evidence" value="ECO:0007669"/>
    <property type="project" value="InterPro"/>
</dbReference>
<dbReference type="InterPro" id="IPR000748">
    <property type="entry name" value="PsdUridine_synth_RsuA/RluB/E/F"/>
</dbReference>
<keyword evidence="1" id="KW-0413">Isomerase</keyword>
<reference evidence="3 4" key="1">
    <citation type="journal article" date="2018" name="Syst. Appl. Microbiol.">
        <title>Ereboglobus luteus gen. nov. sp. nov. from cockroach guts, and new insights into the oxygen relationship of the genera Opitutus and Didymococcus (Verrucomicrobia: Opitutaceae).</title>
        <authorList>
            <person name="Tegtmeier D."/>
            <person name="Belitz A."/>
            <person name="Radek R."/>
            <person name="Heimerl T."/>
            <person name="Brune A."/>
        </authorList>
    </citation>
    <scope>NUCLEOTIDE SEQUENCE [LARGE SCALE GENOMIC DNA]</scope>
    <source>
        <strain evidence="3 4">Ho45</strain>
    </source>
</reference>
<proteinExistence type="predicted"/>
<protein>
    <submittedName>
        <fullName evidence="3">Pseudouridine synthase</fullName>
    </submittedName>
</protein>
<dbReference type="PANTHER" id="PTHR47683:SF2">
    <property type="entry name" value="RNA-BINDING S4 DOMAIN-CONTAINING PROTEIN"/>
    <property type="match status" value="1"/>
</dbReference>
<dbReference type="Proteomes" id="UP000244896">
    <property type="component" value="Chromosome"/>
</dbReference>
<dbReference type="Gene3D" id="3.30.70.1560">
    <property type="entry name" value="Alpha-L RNA-binding motif"/>
    <property type="match status" value="1"/>
</dbReference>
<feature type="domain" description="Pseudouridine synthase RsuA/RluA-like" evidence="2">
    <location>
        <begin position="2"/>
        <end position="158"/>
    </location>
</feature>
<gene>
    <name evidence="3" type="ORF">CKA38_02125</name>
</gene>
<dbReference type="EMBL" id="CP023004">
    <property type="protein sequence ID" value="AWI10456.1"/>
    <property type="molecule type" value="Genomic_DNA"/>
</dbReference>
<dbReference type="AlphaFoldDB" id="A0A2U8E6L7"/>
<dbReference type="Pfam" id="PF00849">
    <property type="entry name" value="PseudoU_synth_2"/>
    <property type="match status" value="1"/>
</dbReference>
<dbReference type="GO" id="GO:0006396">
    <property type="term" value="P:RNA processing"/>
    <property type="evidence" value="ECO:0007669"/>
    <property type="project" value="UniProtKB-ARBA"/>
</dbReference>
<dbReference type="KEGG" id="elut:CKA38_02125"/>
<dbReference type="PANTHER" id="PTHR47683">
    <property type="entry name" value="PSEUDOURIDINE SYNTHASE FAMILY PROTEIN-RELATED"/>
    <property type="match status" value="1"/>
</dbReference>
<evidence type="ECO:0000313" key="4">
    <source>
        <dbReference type="Proteomes" id="UP000244896"/>
    </source>
</evidence>